<dbReference type="InterPro" id="IPR043130">
    <property type="entry name" value="CDP-OH_PTrfase_TM_dom"/>
</dbReference>
<comment type="subcellular location">
    <subcellularLocation>
        <location evidence="1">Mitochondrion inner membrane</location>
        <topology evidence="1">Multi-pass membrane protein</topology>
    </subcellularLocation>
</comment>
<dbReference type="GO" id="GO:0043337">
    <property type="term" value="F:cardiolipin synthase (CMP-forming)"/>
    <property type="evidence" value="ECO:0007669"/>
    <property type="project" value="UniProtKB-EC"/>
</dbReference>
<dbReference type="EC" id="2.7.8.41" evidence="13"/>
<dbReference type="AlphaFoldDB" id="A0A9N9WRS0"/>
<feature type="coiled-coil region" evidence="15">
    <location>
        <begin position="71"/>
        <end position="109"/>
    </location>
</feature>
<evidence type="ECO:0000256" key="11">
    <source>
        <dbReference type="ARBA" id="ARBA00023209"/>
    </source>
</evidence>
<dbReference type="OrthoDB" id="10020554at2759"/>
<dbReference type="EMBL" id="OU895878">
    <property type="protein sequence ID" value="CAG9803326.1"/>
    <property type="molecule type" value="Genomic_DNA"/>
</dbReference>
<evidence type="ECO:0000256" key="2">
    <source>
        <dbReference type="ARBA" id="ARBA00010441"/>
    </source>
</evidence>
<reference evidence="17" key="2">
    <citation type="submission" date="2022-10" db="EMBL/GenBank/DDBJ databases">
        <authorList>
            <consortium name="ENA_rothamsted_submissions"/>
            <consortium name="culmorum"/>
            <person name="King R."/>
        </authorList>
    </citation>
    <scope>NUCLEOTIDE SEQUENCE</scope>
</reference>
<evidence type="ECO:0000256" key="4">
    <source>
        <dbReference type="ARBA" id="ARBA00022679"/>
    </source>
</evidence>
<dbReference type="InterPro" id="IPR000462">
    <property type="entry name" value="CDP-OH_P_trans"/>
</dbReference>
<keyword evidence="6" id="KW-0999">Mitochondrion inner membrane</keyword>
<dbReference type="GO" id="GO:0032049">
    <property type="term" value="P:cardiolipin biosynthetic process"/>
    <property type="evidence" value="ECO:0007669"/>
    <property type="project" value="TreeGrafter"/>
</dbReference>
<protein>
    <recommendedName>
        <fullName evidence="13">cardiolipin synthase (CMP-forming)</fullName>
        <ecNumber evidence="13">2.7.8.41</ecNumber>
    </recommendedName>
</protein>
<reference evidence="17" key="1">
    <citation type="submission" date="2022-01" db="EMBL/GenBank/DDBJ databases">
        <authorList>
            <person name="King R."/>
        </authorList>
    </citation>
    <scope>NUCLEOTIDE SEQUENCE</scope>
</reference>
<organism evidence="17 18">
    <name type="scientific">Chironomus riparius</name>
    <dbReference type="NCBI Taxonomy" id="315576"/>
    <lineage>
        <taxon>Eukaryota</taxon>
        <taxon>Metazoa</taxon>
        <taxon>Ecdysozoa</taxon>
        <taxon>Arthropoda</taxon>
        <taxon>Hexapoda</taxon>
        <taxon>Insecta</taxon>
        <taxon>Pterygota</taxon>
        <taxon>Neoptera</taxon>
        <taxon>Endopterygota</taxon>
        <taxon>Diptera</taxon>
        <taxon>Nematocera</taxon>
        <taxon>Chironomoidea</taxon>
        <taxon>Chironomidae</taxon>
        <taxon>Chironominae</taxon>
        <taxon>Chironomus</taxon>
    </lineage>
</organism>
<evidence type="ECO:0000313" key="18">
    <source>
        <dbReference type="Proteomes" id="UP001153620"/>
    </source>
</evidence>
<keyword evidence="9" id="KW-0496">Mitochondrion</keyword>
<accession>A0A9N9WRS0</accession>
<feature type="transmembrane region" description="Helical" evidence="16">
    <location>
        <begin position="198"/>
        <end position="218"/>
    </location>
</feature>
<keyword evidence="4" id="KW-0808">Transferase</keyword>
<evidence type="ECO:0000313" key="17">
    <source>
        <dbReference type="EMBL" id="CAG9803326.1"/>
    </source>
</evidence>
<dbReference type="InterPro" id="IPR050324">
    <property type="entry name" value="CDP-alcohol_PTase-I"/>
</dbReference>
<sequence>MLPLKILQCSLRSTTCSANIFKLKSYFVPQRILLVDQKKIFGGCIQQFLVNYSSNAQLKKSDVTVKSVKRADLFQEALEKKKQLLKEKKQQIQENIRDRKSKVEEVIERENIFTIPNFLCIGRIAMSPYLGYVIIQSNYSVAIGLLIVAGLSDFADGYIARNWKGQKSNFGSFLDPLADKTLVASLVISMTYSNLMPLWLTSVILFRDIFLIAAAFVIRYNSLPPEHRTLTKYFDATHVTAQLAPTFISKVNTAVQLFTIAASLGAPVFNYSDHMILHGLWYLTGITTAAAALSYWTQRKETYKYLRKS</sequence>
<keyword evidence="15" id="KW-0175">Coiled coil</keyword>
<evidence type="ECO:0000256" key="5">
    <source>
        <dbReference type="ARBA" id="ARBA00022692"/>
    </source>
</evidence>
<keyword evidence="5 16" id="KW-0812">Transmembrane</keyword>
<evidence type="ECO:0000256" key="15">
    <source>
        <dbReference type="SAM" id="Coils"/>
    </source>
</evidence>
<keyword evidence="18" id="KW-1185">Reference proteome</keyword>
<keyword evidence="11" id="KW-0594">Phospholipid biosynthesis</keyword>
<name>A0A9N9WRS0_9DIPT</name>
<feature type="transmembrane region" description="Helical" evidence="16">
    <location>
        <begin position="129"/>
        <end position="152"/>
    </location>
</feature>
<dbReference type="PANTHER" id="PTHR14269:SF60">
    <property type="entry name" value="CARDIOLIPIN SYNTHASE (CMP-FORMING)"/>
    <property type="match status" value="1"/>
</dbReference>
<keyword evidence="12" id="KW-1208">Phospholipid metabolism</keyword>
<evidence type="ECO:0000256" key="16">
    <source>
        <dbReference type="SAM" id="Phobius"/>
    </source>
</evidence>
<evidence type="ECO:0000256" key="8">
    <source>
        <dbReference type="ARBA" id="ARBA00023098"/>
    </source>
</evidence>
<keyword evidence="7 16" id="KW-1133">Transmembrane helix</keyword>
<proteinExistence type="inferred from homology"/>
<evidence type="ECO:0000256" key="9">
    <source>
        <dbReference type="ARBA" id="ARBA00023128"/>
    </source>
</evidence>
<feature type="transmembrane region" description="Helical" evidence="16">
    <location>
        <begin position="275"/>
        <end position="297"/>
    </location>
</feature>
<keyword evidence="10 16" id="KW-0472">Membrane</keyword>
<dbReference type="Pfam" id="PF01066">
    <property type="entry name" value="CDP-OH_P_transf"/>
    <property type="match status" value="1"/>
</dbReference>
<evidence type="ECO:0000256" key="14">
    <source>
        <dbReference type="ARBA" id="ARBA00047433"/>
    </source>
</evidence>
<gene>
    <name evidence="17" type="ORF">CHIRRI_LOCUS6227</name>
</gene>
<dbReference type="Gene3D" id="1.20.120.1760">
    <property type="match status" value="1"/>
</dbReference>
<evidence type="ECO:0000256" key="3">
    <source>
        <dbReference type="ARBA" id="ARBA00022516"/>
    </source>
</evidence>
<comment type="similarity">
    <text evidence="2">Belongs to the CDP-alcohol phosphatidyltransferase class-I family.</text>
</comment>
<evidence type="ECO:0000256" key="6">
    <source>
        <dbReference type="ARBA" id="ARBA00022792"/>
    </source>
</evidence>
<evidence type="ECO:0000256" key="12">
    <source>
        <dbReference type="ARBA" id="ARBA00023264"/>
    </source>
</evidence>
<evidence type="ECO:0000256" key="1">
    <source>
        <dbReference type="ARBA" id="ARBA00004448"/>
    </source>
</evidence>
<dbReference type="GO" id="GO:0005743">
    <property type="term" value="C:mitochondrial inner membrane"/>
    <property type="evidence" value="ECO:0007669"/>
    <property type="project" value="UniProtKB-SubCell"/>
</dbReference>
<comment type="catalytic activity">
    <reaction evidence="14">
        <text>a CDP-1,2-diacyl-sn-glycerol + a 1,2-diacyl-sn-glycero-3-phospho-(1'-sn-glycerol) = a cardiolipin + CMP + H(+)</text>
        <dbReference type="Rhea" id="RHEA:32931"/>
        <dbReference type="ChEBI" id="CHEBI:15378"/>
        <dbReference type="ChEBI" id="CHEBI:58332"/>
        <dbReference type="ChEBI" id="CHEBI:60377"/>
        <dbReference type="ChEBI" id="CHEBI:62237"/>
        <dbReference type="ChEBI" id="CHEBI:64716"/>
        <dbReference type="EC" id="2.7.8.41"/>
    </reaction>
</comment>
<dbReference type="FunFam" id="1.20.120.1760:FF:000005">
    <property type="entry name" value="Cardiolipin synthase 1"/>
    <property type="match status" value="1"/>
</dbReference>
<evidence type="ECO:0000256" key="13">
    <source>
        <dbReference type="ARBA" id="ARBA00039001"/>
    </source>
</evidence>
<evidence type="ECO:0000256" key="7">
    <source>
        <dbReference type="ARBA" id="ARBA00022989"/>
    </source>
</evidence>
<dbReference type="PANTHER" id="PTHR14269">
    <property type="entry name" value="CDP-DIACYLGLYCEROL--GLYCEROL-3-PHOSPHATE 3-PHOSPHATIDYLTRANSFERASE-RELATED"/>
    <property type="match status" value="1"/>
</dbReference>
<evidence type="ECO:0000256" key="10">
    <source>
        <dbReference type="ARBA" id="ARBA00023136"/>
    </source>
</evidence>
<keyword evidence="8" id="KW-0443">Lipid metabolism</keyword>
<dbReference type="Proteomes" id="UP001153620">
    <property type="component" value="Chromosome 2"/>
</dbReference>
<keyword evidence="3" id="KW-0444">Lipid biosynthesis</keyword>